<dbReference type="InterPro" id="IPR011852">
    <property type="entry name" value="TRAP_TAXI"/>
</dbReference>
<reference evidence="5" key="1">
    <citation type="submission" date="2019-02" db="EMBL/GenBank/DDBJ databases">
        <authorList>
            <person name="Gruber-Vodicka R. H."/>
            <person name="Seah K. B. B."/>
        </authorList>
    </citation>
    <scope>NUCLEOTIDE SEQUENCE</scope>
    <source>
        <strain evidence="5">BECK_SA2B12</strain>
        <strain evidence="3">BECK_SA2B15</strain>
        <strain evidence="4">BECK_SA2B20</strain>
    </source>
</reference>
<evidence type="ECO:0000313" key="3">
    <source>
        <dbReference type="EMBL" id="VFJ90100.1"/>
    </source>
</evidence>
<organism evidence="5">
    <name type="scientific">Candidatus Kentrum eta</name>
    <dbReference type="NCBI Taxonomy" id="2126337"/>
    <lineage>
        <taxon>Bacteria</taxon>
        <taxon>Pseudomonadati</taxon>
        <taxon>Pseudomonadota</taxon>
        <taxon>Gammaproteobacteria</taxon>
        <taxon>Candidatus Kentrum</taxon>
    </lineage>
</organism>
<proteinExistence type="predicted"/>
<dbReference type="EMBL" id="CAADFJ010000018">
    <property type="protein sequence ID" value="VFJ98105.1"/>
    <property type="molecule type" value="Genomic_DNA"/>
</dbReference>
<gene>
    <name evidence="3" type="ORF">BECKH772A_GA0070896_1001921</name>
    <name evidence="4" type="ORF">BECKH772B_GA0070898_1001721</name>
    <name evidence="5" type="ORF">BECKH772C_GA0070978_1001821</name>
</gene>
<dbReference type="Pfam" id="PF16868">
    <property type="entry name" value="NMT1_3"/>
    <property type="match status" value="1"/>
</dbReference>
<evidence type="ECO:0000256" key="2">
    <source>
        <dbReference type="SAM" id="Phobius"/>
    </source>
</evidence>
<sequence>MTMKRKTPLGLPVPHPINTSLDNRQQPIDSRRNHNRRKLRCAALGGVLFLATLPTPFTPSNAAERIVFGGGPAGGTFQIVANAIQVYDPVKEAGFDIKARSSNGSVENLRKVESGKSDFGAVYSGHIYLGRAGKLKNDTKKYEDVLAVSYLYGAPAQLVVRGDSGITSTKELVGKKVGVGPAGSGTFANGELFFTHLGIWDTIERNAMAVNEAAMALGNHQLDAFWIFTAFPSGAVIMAARTNDIAMIDLDRDATDSGFYNENPYFSRRVVPAGTYKGVDVDVPSFQDSALWVANAEVPDETVYKLLSVIYTEAGLAHMASQKKTFEDMSIENGVKGIVTPLHPGAIRFWKEKGILE</sequence>
<evidence type="ECO:0000256" key="1">
    <source>
        <dbReference type="SAM" id="MobiDB-lite"/>
    </source>
</evidence>
<dbReference type="EMBL" id="CAADFI010000017">
    <property type="protein sequence ID" value="VFJ91407.1"/>
    <property type="molecule type" value="Genomic_DNA"/>
</dbReference>
<accession>A0A450V064</accession>
<dbReference type="CDD" id="cd13520">
    <property type="entry name" value="PBP2_TAXI_TRAP"/>
    <property type="match status" value="1"/>
</dbReference>
<dbReference type="NCBIfam" id="TIGR02122">
    <property type="entry name" value="TRAP_TAXI"/>
    <property type="match status" value="1"/>
</dbReference>
<feature type="transmembrane region" description="Helical" evidence="2">
    <location>
        <begin position="39"/>
        <end position="57"/>
    </location>
</feature>
<dbReference type="EMBL" id="CAADFG010000019">
    <property type="protein sequence ID" value="VFJ90100.1"/>
    <property type="molecule type" value="Genomic_DNA"/>
</dbReference>
<feature type="region of interest" description="Disordered" evidence="1">
    <location>
        <begin position="1"/>
        <end position="34"/>
    </location>
</feature>
<name>A0A450V064_9GAMM</name>
<feature type="compositionally biased region" description="Polar residues" evidence="1">
    <location>
        <begin position="17"/>
        <end position="28"/>
    </location>
</feature>
<dbReference type="Gene3D" id="3.40.190.10">
    <property type="entry name" value="Periplasmic binding protein-like II"/>
    <property type="match status" value="2"/>
</dbReference>
<evidence type="ECO:0000313" key="5">
    <source>
        <dbReference type="EMBL" id="VFJ98105.1"/>
    </source>
</evidence>
<dbReference type="SUPFAM" id="SSF53850">
    <property type="entry name" value="Periplasmic binding protein-like II"/>
    <property type="match status" value="1"/>
</dbReference>
<keyword evidence="2" id="KW-1133">Transmembrane helix</keyword>
<protein>
    <recommendedName>
        <fullName evidence="6">TRAP transporter solute receptor, TAXI family</fullName>
    </recommendedName>
</protein>
<keyword evidence="2" id="KW-0812">Transmembrane</keyword>
<dbReference type="PANTHER" id="PTHR42941">
    <property type="entry name" value="SLL1037 PROTEIN"/>
    <property type="match status" value="1"/>
</dbReference>
<dbReference type="PANTHER" id="PTHR42941:SF1">
    <property type="entry name" value="SLL1037 PROTEIN"/>
    <property type="match status" value="1"/>
</dbReference>
<dbReference type="AlphaFoldDB" id="A0A450V064"/>
<keyword evidence="2" id="KW-0472">Membrane</keyword>
<evidence type="ECO:0008006" key="6">
    <source>
        <dbReference type="Google" id="ProtNLM"/>
    </source>
</evidence>
<evidence type="ECO:0000313" key="4">
    <source>
        <dbReference type="EMBL" id="VFJ91407.1"/>
    </source>
</evidence>